<feature type="compositionally biased region" description="Polar residues" evidence="1">
    <location>
        <begin position="704"/>
        <end position="714"/>
    </location>
</feature>
<feature type="compositionally biased region" description="Polar residues" evidence="1">
    <location>
        <begin position="805"/>
        <end position="815"/>
    </location>
</feature>
<feature type="region of interest" description="Disordered" evidence="1">
    <location>
        <begin position="135"/>
        <end position="191"/>
    </location>
</feature>
<feature type="region of interest" description="Disordered" evidence="1">
    <location>
        <begin position="686"/>
        <end position="745"/>
    </location>
</feature>
<gene>
    <name evidence="2" type="ORF">DXG03_001519</name>
</gene>
<dbReference type="AlphaFoldDB" id="A0A9P7G5A2"/>
<protein>
    <submittedName>
        <fullName evidence="2">Uncharacterized protein</fullName>
    </submittedName>
</protein>
<evidence type="ECO:0000313" key="3">
    <source>
        <dbReference type="Proteomes" id="UP000775547"/>
    </source>
</evidence>
<feature type="region of interest" description="Disordered" evidence="1">
    <location>
        <begin position="422"/>
        <end position="448"/>
    </location>
</feature>
<comment type="caution">
    <text evidence="2">The sequence shown here is derived from an EMBL/GenBank/DDBJ whole genome shotgun (WGS) entry which is preliminary data.</text>
</comment>
<feature type="compositionally biased region" description="Basic and acidic residues" evidence="1">
    <location>
        <begin position="242"/>
        <end position="263"/>
    </location>
</feature>
<reference evidence="2" key="1">
    <citation type="submission" date="2020-07" db="EMBL/GenBank/DDBJ databases">
        <authorList>
            <person name="Nieuwenhuis M."/>
            <person name="Van De Peppel L.J.J."/>
        </authorList>
    </citation>
    <scope>NUCLEOTIDE SEQUENCE</scope>
    <source>
        <strain evidence="2">AP01</strain>
        <tissue evidence="2">Mycelium</tissue>
    </source>
</reference>
<reference evidence="2" key="2">
    <citation type="submission" date="2021-10" db="EMBL/GenBank/DDBJ databases">
        <title>Phylogenomics reveals ancestral predisposition of the termite-cultivated fungus Termitomyces towards a domesticated lifestyle.</title>
        <authorList>
            <person name="Auxier B."/>
            <person name="Grum-Grzhimaylo A."/>
            <person name="Cardenas M.E."/>
            <person name="Lodge J.D."/>
            <person name="Laessoe T."/>
            <person name="Pedersen O."/>
            <person name="Smith M.E."/>
            <person name="Kuyper T.W."/>
            <person name="Franco-Molano E.A."/>
            <person name="Baroni T.J."/>
            <person name="Aanen D.K."/>
        </authorList>
    </citation>
    <scope>NUCLEOTIDE SEQUENCE</scope>
    <source>
        <strain evidence="2">AP01</strain>
        <tissue evidence="2">Mycelium</tissue>
    </source>
</reference>
<dbReference type="EMBL" id="JABCKV010000132">
    <property type="protein sequence ID" value="KAG5643129.1"/>
    <property type="molecule type" value="Genomic_DNA"/>
</dbReference>
<feature type="region of interest" description="Disordered" evidence="1">
    <location>
        <begin position="474"/>
        <end position="557"/>
    </location>
</feature>
<keyword evidence="3" id="KW-1185">Reference proteome</keyword>
<feature type="region of interest" description="Disordered" evidence="1">
    <location>
        <begin position="236"/>
        <end position="296"/>
    </location>
</feature>
<proteinExistence type="predicted"/>
<evidence type="ECO:0000313" key="2">
    <source>
        <dbReference type="EMBL" id="KAG5643129.1"/>
    </source>
</evidence>
<feature type="region of interest" description="Disordered" evidence="1">
    <location>
        <begin position="790"/>
        <end position="873"/>
    </location>
</feature>
<feature type="compositionally biased region" description="Basic residues" evidence="1">
    <location>
        <begin position="518"/>
        <end position="532"/>
    </location>
</feature>
<feature type="region of interest" description="Disordered" evidence="1">
    <location>
        <begin position="349"/>
        <end position="384"/>
    </location>
</feature>
<dbReference type="OrthoDB" id="354769at2759"/>
<feature type="compositionally biased region" description="Basic and acidic residues" evidence="1">
    <location>
        <begin position="147"/>
        <end position="158"/>
    </location>
</feature>
<organism evidence="2 3">
    <name type="scientific">Asterophora parasitica</name>
    <dbReference type="NCBI Taxonomy" id="117018"/>
    <lineage>
        <taxon>Eukaryota</taxon>
        <taxon>Fungi</taxon>
        <taxon>Dikarya</taxon>
        <taxon>Basidiomycota</taxon>
        <taxon>Agaricomycotina</taxon>
        <taxon>Agaricomycetes</taxon>
        <taxon>Agaricomycetidae</taxon>
        <taxon>Agaricales</taxon>
        <taxon>Tricholomatineae</taxon>
        <taxon>Lyophyllaceae</taxon>
        <taxon>Asterophora</taxon>
    </lineage>
</organism>
<evidence type="ECO:0000256" key="1">
    <source>
        <dbReference type="SAM" id="MobiDB-lite"/>
    </source>
</evidence>
<sequence>MATTSAFVRTTIGGRQGVIWDGEVGKSTTAHSLIISPNLDALLEYDEKVRGMWNAAPTTPTSPTLWPPVDVVGGHMGLPPPPRRNSRVTLKPGGFAQSPPPTPRIVSPLMQEVAVETGPASGSTWPAPISPLLLAADSNPYINPGPRVEKARDRRRSAEWTGDSDESRRDGSQSDAQGGGSSTQHVVRGGPGNRLLGIGKLPFGLLIPKAAAASISTASSGLNDVSNTKLQERARAKGKLLKLKDTGDRTAQRKMSADLRSDLPRALLSHGSWSRRSSVSSSSSTSHGPASTIDGRISISSTIYPASSAHSHPHHMYDDPSVVREESFIEIASPPTPAFQLPELYHHRNHSEDKPQPEPESGSESPEPDSPEPAPSRRTTNFLHLDERSDHERLDLIRKNRKLAQVFGQPPHPDAFLQSTRSKSALKPPLPRHNRGALSTSGTLDEPDSWLPALEYMNLHSRRHSAPLTPDDLSFLMNDTNDDDDVRSDIHAPDQISSDPRPSSPTSFIDLSDDPGTPRKKASAKSRGHRRPSSPSAQSLFENMSPEEQAEDVRRRKREKLAKVHRFLGSRVPTNLVLGFNDSEPTLPPLDPTMDPLPENEEASSKAWLRRRRSSSAAAYSSAWSDEVDRLKEDLNLKEKAINVRRAQKMEKVFGVAPPQTLYHTRRSPSPSISGTAAHAVTGHKMISGWTSPGESPPPITGLRNPNRSTYSNYTKHKSSKSKDNRPSTSESNKALLPKNSADYGYGTLRKRTSAVYSHYEESLNSLHDIIDRDDRESLAELHVYLNSGDMSVPPPLQPQPQLQSFTRAPPSTTAADAPRDRRLSNASSIKSERRRSLPARTSLLSLASQASGSTTFDSPAGGLELESPKPDATDFQARRRRAAKLTQFFGVDYTELIKDVLESIESGLEHERKRGTLDPEEVELI</sequence>
<feature type="compositionally biased region" description="Polar residues" evidence="1">
    <location>
        <begin position="495"/>
        <end position="509"/>
    </location>
</feature>
<dbReference type="Proteomes" id="UP000775547">
    <property type="component" value="Unassembled WGS sequence"/>
</dbReference>
<feature type="compositionally biased region" description="Polar residues" evidence="1">
    <location>
        <begin position="533"/>
        <end position="542"/>
    </location>
</feature>
<accession>A0A9P7G5A2</accession>
<feature type="region of interest" description="Disordered" evidence="1">
    <location>
        <begin position="579"/>
        <end position="608"/>
    </location>
</feature>
<feature type="compositionally biased region" description="Low complexity" evidence="1">
    <location>
        <begin position="269"/>
        <end position="292"/>
    </location>
</feature>
<name>A0A9P7G5A2_9AGAR</name>
<feature type="compositionally biased region" description="Low complexity" evidence="1">
    <location>
        <begin position="840"/>
        <end position="856"/>
    </location>
</feature>